<feature type="compositionally biased region" description="Basic and acidic residues" evidence="11">
    <location>
        <begin position="1322"/>
        <end position="1350"/>
    </location>
</feature>
<dbReference type="SMART" id="SM01041">
    <property type="entry name" value="BRO1"/>
    <property type="match status" value="1"/>
</dbReference>
<name>A0ABR4M7W7_9EURO</name>
<evidence type="ECO:0000256" key="3">
    <source>
        <dbReference type="ARBA" id="ARBA00022490"/>
    </source>
</evidence>
<dbReference type="InterPro" id="IPR002939">
    <property type="entry name" value="DnaJ_C"/>
</dbReference>
<feature type="compositionally biased region" description="Low complexity" evidence="11">
    <location>
        <begin position="1358"/>
        <end position="1370"/>
    </location>
</feature>
<keyword evidence="4 10" id="KW-0479">Metal-binding</keyword>
<dbReference type="Proteomes" id="UP001610432">
    <property type="component" value="Unassembled WGS sequence"/>
</dbReference>
<dbReference type="CDD" id="cd06257">
    <property type="entry name" value="DnaJ"/>
    <property type="match status" value="1"/>
</dbReference>
<dbReference type="SUPFAM" id="SSF49493">
    <property type="entry name" value="HSP40/DnaJ peptide-binding domain"/>
    <property type="match status" value="2"/>
</dbReference>
<dbReference type="SMART" id="SM00271">
    <property type="entry name" value="DnaJ"/>
    <property type="match status" value="1"/>
</dbReference>
<keyword evidence="7 10" id="KW-0863">Zinc-finger</keyword>
<protein>
    <recommendedName>
        <fullName evidence="9">BRO domain-containing protein 1</fullName>
    </recommendedName>
</protein>
<feature type="domain" description="CR-type" evidence="14">
    <location>
        <begin position="239"/>
        <end position="320"/>
    </location>
</feature>
<dbReference type="Pfam" id="PF13949">
    <property type="entry name" value="ALIX_LYPXL_bnd"/>
    <property type="match status" value="1"/>
</dbReference>
<dbReference type="RefSeq" id="XP_070891657.1">
    <property type="nucleotide sequence ID" value="XM_071030736.1"/>
</dbReference>
<feature type="region of interest" description="Disordered" evidence="11">
    <location>
        <begin position="481"/>
        <end position="502"/>
    </location>
</feature>
<dbReference type="SUPFAM" id="SSF57938">
    <property type="entry name" value="DnaJ/Hsp40 cysteine-rich domain"/>
    <property type="match status" value="1"/>
</dbReference>
<dbReference type="CDD" id="cd10719">
    <property type="entry name" value="DnaJ_zf"/>
    <property type="match status" value="1"/>
</dbReference>
<evidence type="ECO:0000256" key="11">
    <source>
        <dbReference type="SAM" id="MobiDB-lite"/>
    </source>
</evidence>
<evidence type="ECO:0000259" key="13">
    <source>
        <dbReference type="PROSITE" id="PS51180"/>
    </source>
</evidence>
<feature type="domain" description="BRO1" evidence="13">
    <location>
        <begin position="563"/>
        <end position="964"/>
    </location>
</feature>
<dbReference type="InterPro" id="IPR036410">
    <property type="entry name" value="HSP_DnaJ_Cys-rich_dom_sf"/>
</dbReference>
<dbReference type="InterPro" id="IPR004328">
    <property type="entry name" value="BRO1_dom"/>
</dbReference>
<reference evidence="15 16" key="1">
    <citation type="submission" date="2024-07" db="EMBL/GenBank/DDBJ databases">
        <title>Section-level genome sequencing and comparative genomics of Aspergillus sections Usti and Cavernicolus.</title>
        <authorList>
            <consortium name="Lawrence Berkeley National Laboratory"/>
            <person name="Nybo J.L."/>
            <person name="Vesth T.C."/>
            <person name="Theobald S."/>
            <person name="Frisvad J.C."/>
            <person name="Larsen T.O."/>
            <person name="Kjaerboelling I."/>
            <person name="Rothschild-Mancinelli K."/>
            <person name="Lyhne E.K."/>
            <person name="Kogle M.E."/>
            <person name="Barry K."/>
            <person name="Clum A."/>
            <person name="Na H."/>
            <person name="Ledsgaard L."/>
            <person name="Lin J."/>
            <person name="Lipzen A."/>
            <person name="Kuo A."/>
            <person name="Riley R."/>
            <person name="Mondo S."/>
            <person name="Labutti K."/>
            <person name="Haridas S."/>
            <person name="Pangalinan J."/>
            <person name="Salamov A.A."/>
            <person name="Simmons B.A."/>
            <person name="Magnuson J.K."/>
            <person name="Chen J."/>
            <person name="Drula E."/>
            <person name="Henrissat B."/>
            <person name="Wiebenga A."/>
            <person name="Lubbers R.J."/>
            <person name="Gomes A.C."/>
            <person name="Macurrencykelacurrency M.R."/>
            <person name="Stajich J."/>
            <person name="Grigoriev I.V."/>
            <person name="Mortensen U.H."/>
            <person name="De Vries R.P."/>
            <person name="Baker S.E."/>
            <person name="Andersen M.R."/>
        </authorList>
    </citation>
    <scope>NUCLEOTIDE SEQUENCE [LARGE SCALE GENOMIC DNA]</scope>
    <source>
        <strain evidence="15 16">CBS 449.75</strain>
    </source>
</reference>
<dbReference type="CDD" id="cd09237">
    <property type="entry name" value="V_ScBro1_like"/>
    <property type="match status" value="1"/>
</dbReference>
<evidence type="ECO:0000259" key="14">
    <source>
        <dbReference type="PROSITE" id="PS51188"/>
    </source>
</evidence>
<dbReference type="Gene3D" id="1.10.287.110">
    <property type="entry name" value="DnaJ domain"/>
    <property type="match status" value="1"/>
</dbReference>
<evidence type="ECO:0000256" key="5">
    <source>
        <dbReference type="ARBA" id="ARBA00022737"/>
    </source>
</evidence>
<dbReference type="Pfam" id="PF03097">
    <property type="entry name" value="BRO1"/>
    <property type="match status" value="1"/>
</dbReference>
<keyword evidence="3" id="KW-0963">Cytoplasm</keyword>
<dbReference type="InterPro" id="IPR001623">
    <property type="entry name" value="DnaJ_domain"/>
</dbReference>
<keyword evidence="6" id="KW-0967">Endosome</keyword>
<dbReference type="PRINTS" id="PR01217">
    <property type="entry name" value="PRICHEXTENSN"/>
</dbReference>
<dbReference type="PROSITE" id="PS00636">
    <property type="entry name" value="DNAJ_1"/>
    <property type="match status" value="1"/>
</dbReference>
<evidence type="ECO:0000313" key="16">
    <source>
        <dbReference type="Proteomes" id="UP001610432"/>
    </source>
</evidence>
<dbReference type="Gene3D" id="2.60.260.20">
    <property type="entry name" value="Urease metallochaperone UreE, N-terminal domain"/>
    <property type="match status" value="2"/>
</dbReference>
<dbReference type="PROSITE" id="PS51188">
    <property type="entry name" value="ZF_CR"/>
    <property type="match status" value="1"/>
</dbReference>
<feature type="zinc finger region" description="CR-type" evidence="10">
    <location>
        <begin position="239"/>
        <end position="320"/>
    </location>
</feature>
<evidence type="ECO:0000256" key="8">
    <source>
        <dbReference type="ARBA" id="ARBA00022833"/>
    </source>
</evidence>
<dbReference type="CDD" id="cd09242">
    <property type="entry name" value="BRO1_ScBro1_like"/>
    <property type="match status" value="1"/>
</dbReference>
<evidence type="ECO:0000256" key="2">
    <source>
        <dbReference type="ARBA" id="ARBA00004496"/>
    </source>
</evidence>
<dbReference type="Pfam" id="PF00684">
    <property type="entry name" value="DnaJ_CXXCXGXG"/>
    <property type="match status" value="1"/>
</dbReference>
<dbReference type="PRINTS" id="PR00625">
    <property type="entry name" value="JDOMAIN"/>
</dbReference>
<feature type="compositionally biased region" description="Pro residues" evidence="11">
    <location>
        <begin position="1456"/>
        <end position="1480"/>
    </location>
</feature>
<sequence>MNPSSVLVPKATAIPGCILRTSRKCSMHNRTPGVGSSSTTRQYHVTTIHSPVRRRRDGVSMKKRPSFVLSRCFHVSNILAAVPDPYSVLGVDRGASAGDIKKAYYGMAKKYHPDTNKDPEAKEKFAEAQSAYELLSDQKKRETYDRYGSAAFDQNGGFDPSGGAGPGGHPFAGAGGFHGFGGGFPGGFAADINFEDLFGAFTGGARRAGRGRRGPFQEVLVGEDIEVQTSISFMDAAKGTSQDIVITPLKECNSCKGGGLKSGAKRTQCRQCNGSGTRVHFMQGGLQVASTCDACGGAGLFVPQGSECGTCRGNGVVRDRKTVRVDIPGGVEDGMRLRVPGEGDAPATGIAAAPGARTQRGDLYVSIRVSPDERFSRSGSDILYTASVPLTTALLGGEVTVPTLDGQVRVKVKTGTGTGDRITLTGMGMKKLSGRSRGYTPNGDLKVEFKVAMPKYLTQNQRTILEVLADEMGDKTAQRVMDIPKDGAPPTSDPSSENASKSEGFLKSAWHKLMNHKKPSESETGNGDSSKDSNAKPDTSKSGEVKKSGSTSPLLAGKMVQSPMISCPLKQTNEIDWIQPLKDYIRQSYGEDPERYSSECATLNRLRQDMRGAGKDSATGRDLLYRYYGQLELLDLRFPVDESHIKISFTWYDAFTHKPTSQYSLAFEKASIIFNISAVLSCHAANQNRADDTGLKTAYHNFQASAGMFTYINENFLHAPSTDLNRETVKTLINITLAQGQEVFLEKQVIDRKKVGFLAKLASQASYLYAQAVEGTQEHAKGIFDKSWTILLQAKAAHMGSVASYYQALADSEAGSHGVAVARLQLAEKLSATALSWAKSFPSSVSPNTNLTSEAGLSLVDIVKFHLANVQSQLTTSVKDNDFIYHQPVPGEAGLSAVSKLPAAKAIPVSELYQGQDIQRIIGPDIFQKLVPMSVTETASLYDEEKAKLIRAETEKVETANGEMAASLDYFKLPGSLNILKGGMDQEMTVDEEFQRWCQDLAGHDSFSKAFDTLQDRKSEVLAQLDQCSKQLDLEESVCEKMRSKYGADWSQQPSARLNTTLRSDIRTYRDTIHEASASDSQLLATLRQYESDFDEMRSAGETDEADVLFQRAMIKAGSKQGKGKNGVTSPYSAGEGTLLDDVYDDGVPSVAEQISRVETILKKLNLVKRERAQVLKDLKEKVHNDDISNVLILNKKSITGQESQLFEAELEKFRPHQNRLLQANHKQTALMKELTKTYGDLLQDKRVRAEQSKYETITRQRNSVMARYKKIYDSFNNLRSGITQAQTFYSEMTDTVDSLRKNVDTFINNRRSEGAQLLGQIEREKASGTSDHEEREREKLRQLMERLSTEPKPPSVTPSSSATGPAKAKSPPPPVKAPAYPTNIPPPKMSPHFPPAVPQQHGTPISHSPAPYGQYMPPGTGVSYLPSQSFQQGAAAPLSEGYNPMAYPVPASSMSPPPSQPFYSPTPTPFYTSPTPPVPTGQYVPQGYVPPPPPPRPQQTTYAPSSGPFPSGPGGYAQARPYGSSQHHKAQSQSSPHTGQPPSSSSSTSDPWAGLNAWK</sequence>
<dbReference type="InterPro" id="IPR025304">
    <property type="entry name" value="ALIX_V_dom"/>
</dbReference>
<dbReference type="Gene3D" id="2.10.230.10">
    <property type="entry name" value="Heat shock protein DnaJ, cysteine-rich domain"/>
    <property type="match status" value="1"/>
</dbReference>
<dbReference type="Gene3D" id="1.20.140.50">
    <property type="entry name" value="alix/aip1 like domains"/>
    <property type="match status" value="1"/>
</dbReference>
<dbReference type="InterPro" id="IPR001305">
    <property type="entry name" value="HSP_DnaJ_Cys-rich_dom"/>
</dbReference>
<keyword evidence="8 10" id="KW-0862">Zinc</keyword>
<dbReference type="InterPro" id="IPR018253">
    <property type="entry name" value="DnaJ_domain_CS"/>
</dbReference>
<dbReference type="InterPro" id="IPR012724">
    <property type="entry name" value="DnaJ"/>
</dbReference>
<dbReference type="PANTHER" id="PTHR23030">
    <property type="entry name" value="PCD6 INTERACTING PROTEIN-RELATED"/>
    <property type="match status" value="1"/>
</dbReference>
<feature type="compositionally biased region" description="Pro residues" evidence="11">
    <location>
        <begin position="1384"/>
        <end position="1398"/>
    </location>
</feature>
<dbReference type="PROSITE" id="PS50076">
    <property type="entry name" value="DNAJ_2"/>
    <property type="match status" value="1"/>
</dbReference>
<comment type="subcellular location">
    <subcellularLocation>
        <location evidence="2">Cytoplasm</location>
    </subcellularLocation>
    <subcellularLocation>
        <location evidence="1">Endosome</location>
    </subcellularLocation>
</comment>
<feature type="region of interest" description="Disordered" evidence="11">
    <location>
        <begin position="1318"/>
        <end position="1427"/>
    </location>
</feature>
<gene>
    <name evidence="15" type="ORF">BJX67DRAFT_369255</name>
</gene>
<feature type="region of interest" description="Disordered" evidence="11">
    <location>
        <begin position="515"/>
        <end position="557"/>
    </location>
</feature>
<dbReference type="GeneID" id="98145808"/>
<evidence type="ECO:0000256" key="6">
    <source>
        <dbReference type="ARBA" id="ARBA00022753"/>
    </source>
</evidence>
<organism evidence="15 16">
    <name type="scientific">Aspergillus lucknowensis</name>
    <dbReference type="NCBI Taxonomy" id="176173"/>
    <lineage>
        <taxon>Eukaryota</taxon>
        <taxon>Fungi</taxon>
        <taxon>Dikarya</taxon>
        <taxon>Ascomycota</taxon>
        <taxon>Pezizomycotina</taxon>
        <taxon>Eurotiomycetes</taxon>
        <taxon>Eurotiomycetidae</taxon>
        <taxon>Eurotiales</taxon>
        <taxon>Aspergillaceae</taxon>
        <taxon>Aspergillus</taxon>
        <taxon>Aspergillus subgen. Nidulantes</taxon>
    </lineage>
</organism>
<accession>A0ABR4M7W7</accession>
<dbReference type="Pfam" id="PF01556">
    <property type="entry name" value="DnaJ_C"/>
    <property type="match status" value="1"/>
</dbReference>
<dbReference type="SUPFAM" id="SSF46565">
    <property type="entry name" value="Chaperone J-domain"/>
    <property type="match status" value="1"/>
</dbReference>
<feature type="compositionally biased region" description="Basic and acidic residues" evidence="11">
    <location>
        <begin position="529"/>
        <end position="547"/>
    </location>
</feature>
<evidence type="ECO:0000256" key="4">
    <source>
        <dbReference type="ARBA" id="ARBA00022723"/>
    </source>
</evidence>
<evidence type="ECO:0000259" key="12">
    <source>
        <dbReference type="PROSITE" id="PS50076"/>
    </source>
</evidence>
<feature type="region of interest" description="Disordered" evidence="11">
    <location>
        <begin position="1449"/>
        <end position="1560"/>
    </location>
</feature>
<evidence type="ECO:0000313" key="15">
    <source>
        <dbReference type="EMBL" id="KAL2872679.1"/>
    </source>
</evidence>
<evidence type="ECO:0000256" key="1">
    <source>
        <dbReference type="ARBA" id="ARBA00004177"/>
    </source>
</evidence>
<dbReference type="CDD" id="cd10747">
    <property type="entry name" value="DnaJ_C"/>
    <property type="match status" value="1"/>
</dbReference>
<dbReference type="InterPro" id="IPR038499">
    <property type="entry name" value="BRO1_sf"/>
</dbReference>
<feature type="domain" description="J" evidence="12">
    <location>
        <begin position="84"/>
        <end position="148"/>
    </location>
</feature>
<feature type="compositionally biased region" description="Pro residues" evidence="11">
    <location>
        <begin position="1489"/>
        <end position="1498"/>
    </location>
</feature>
<dbReference type="EMBL" id="JBFXLQ010000001">
    <property type="protein sequence ID" value="KAL2872679.1"/>
    <property type="molecule type" value="Genomic_DNA"/>
</dbReference>
<dbReference type="HAMAP" id="MF_01152">
    <property type="entry name" value="DnaJ"/>
    <property type="match status" value="1"/>
</dbReference>
<dbReference type="InterPro" id="IPR008971">
    <property type="entry name" value="HSP40/DnaJ_pept-bd"/>
</dbReference>
<dbReference type="Gene3D" id="1.25.40.280">
    <property type="entry name" value="alix/aip1 like domains"/>
    <property type="match status" value="1"/>
</dbReference>
<evidence type="ECO:0000256" key="9">
    <source>
        <dbReference type="ARBA" id="ARBA00041284"/>
    </source>
</evidence>
<evidence type="ECO:0000256" key="7">
    <source>
        <dbReference type="ARBA" id="ARBA00022771"/>
    </source>
</evidence>
<keyword evidence="16" id="KW-1185">Reference proteome</keyword>
<dbReference type="Gene3D" id="1.20.120.560">
    <property type="entry name" value="alix/aip1 in complex with the ypdl late domain"/>
    <property type="match status" value="1"/>
</dbReference>
<feature type="compositionally biased region" description="Low complexity" evidence="11">
    <location>
        <begin position="1532"/>
        <end position="1550"/>
    </location>
</feature>
<keyword evidence="5" id="KW-0677">Repeat</keyword>
<proteinExistence type="inferred from homology"/>
<dbReference type="InterPro" id="IPR036869">
    <property type="entry name" value="J_dom_sf"/>
</dbReference>
<dbReference type="Pfam" id="PF00226">
    <property type="entry name" value="DnaJ"/>
    <property type="match status" value="1"/>
</dbReference>
<dbReference type="PANTHER" id="PTHR23030:SF30">
    <property type="entry name" value="TYROSINE-PROTEIN PHOSPHATASE NON-RECEPTOR TYPE 23"/>
    <property type="match status" value="1"/>
</dbReference>
<comment type="caution">
    <text evidence="15">The sequence shown here is derived from an EMBL/GenBank/DDBJ whole genome shotgun (WGS) entry which is preliminary data.</text>
</comment>
<dbReference type="PROSITE" id="PS51180">
    <property type="entry name" value="BRO1"/>
    <property type="match status" value="1"/>
</dbReference>
<evidence type="ECO:0000256" key="10">
    <source>
        <dbReference type="PROSITE-ProRule" id="PRU00546"/>
    </source>
</evidence>